<dbReference type="Pfam" id="PF23571">
    <property type="entry name" value="GH3_M"/>
    <property type="match status" value="1"/>
</dbReference>
<name>A0A2U2HIE8_9BURK</name>
<dbReference type="RefSeq" id="WP_106758467.1">
    <property type="nucleotide sequence ID" value="NZ_PXWF02000245.1"/>
</dbReference>
<evidence type="ECO:0000313" key="3">
    <source>
        <dbReference type="Proteomes" id="UP000241421"/>
    </source>
</evidence>
<dbReference type="EMBL" id="PXWF02000245">
    <property type="protein sequence ID" value="PWF46116.1"/>
    <property type="molecule type" value="Genomic_DNA"/>
</dbReference>
<evidence type="ECO:0000313" key="2">
    <source>
        <dbReference type="EMBL" id="PWF46116.1"/>
    </source>
</evidence>
<dbReference type="InterPro" id="IPR004993">
    <property type="entry name" value="GH3"/>
</dbReference>
<dbReference type="InterPro" id="IPR055377">
    <property type="entry name" value="GH3_M"/>
</dbReference>
<dbReference type="AlphaFoldDB" id="A0A2U2HIE8"/>
<keyword evidence="3" id="KW-1185">Reference proteome</keyword>
<gene>
    <name evidence="2" type="ORF">C7C56_016495</name>
</gene>
<protein>
    <recommendedName>
        <fullName evidence="1">GH3 middle domain-containing protein</fullName>
    </recommendedName>
</protein>
<proteinExistence type="predicted"/>
<reference evidence="2 3" key="1">
    <citation type="submission" date="2018-04" db="EMBL/GenBank/DDBJ databases">
        <title>Massilia violaceinigra sp. nov., a novel purple-pigmented bacterium isolated from Tianshan glacier, Xinjiang, China.</title>
        <authorList>
            <person name="Wang H."/>
        </authorList>
    </citation>
    <scope>NUCLEOTIDE SEQUENCE [LARGE SCALE GENOMIC DNA]</scope>
    <source>
        <strain evidence="2 3">B448-2</strain>
    </source>
</reference>
<dbReference type="GO" id="GO:0005737">
    <property type="term" value="C:cytoplasm"/>
    <property type="evidence" value="ECO:0007669"/>
    <property type="project" value="TreeGrafter"/>
</dbReference>
<dbReference type="GO" id="GO:0016881">
    <property type="term" value="F:acid-amino acid ligase activity"/>
    <property type="evidence" value="ECO:0007669"/>
    <property type="project" value="TreeGrafter"/>
</dbReference>
<accession>A0A2U2HIE8</accession>
<sequence length="517" mass="54963">MPPKDLGPLLHGAGQRFRADLADPARVQAEVLQSILRQNRDSAFGRRHAFCAIGDGAAYAAAVPVARYEALAADIARQAQGETNILTTQDVLAFEETGGSSDGGKLIPYTADGLAGFQYGLLAWLDDLCTHHPGLGEGPFYWAISPACRAARATAGGIPVGMPDAAYLGAEVGMAVAQMLAVPADVGAISDVDEWRACTLRHLFASTNMSMISVWSPSFLTELLRYAVIGREALARRIAQDDPARAAEVLAQLSRAAPDYRRLWPRLQVISCWDQASAAVGAATLRTMFPQVLVQGKGLLATEGLVTIPLAGFAYPALSLRSGYFEFVDAAGVCFGAHNLAQGQQYQLLMTTHSGLYRYALGDQVVVRGHAARTPLLEFIGRSGATSDLCGEKLSDAFVAGRIAALGQPFAMLAPDAGDGRQRYALLLDAAAGDAARADAAAAALERSLHDNPQYAYARKLGQLDAVVSVRCLHPLQDWLAERMARGQRLGDIKQPALLSNTAWRAWVSVAAPEPAA</sequence>
<feature type="domain" description="GH3 middle" evidence="1">
    <location>
        <begin position="319"/>
        <end position="382"/>
    </location>
</feature>
<dbReference type="Proteomes" id="UP000241421">
    <property type="component" value="Unassembled WGS sequence"/>
</dbReference>
<evidence type="ECO:0000259" key="1">
    <source>
        <dbReference type="Pfam" id="PF23571"/>
    </source>
</evidence>
<dbReference type="OrthoDB" id="9770329at2"/>
<organism evidence="2 3">
    <name type="scientific">Massilia glaciei</name>
    <dbReference type="NCBI Taxonomy" id="1524097"/>
    <lineage>
        <taxon>Bacteria</taxon>
        <taxon>Pseudomonadati</taxon>
        <taxon>Pseudomonadota</taxon>
        <taxon>Betaproteobacteria</taxon>
        <taxon>Burkholderiales</taxon>
        <taxon>Oxalobacteraceae</taxon>
        <taxon>Telluria group</taxon>
        <taxon>Massilia</taxon>
    </lineage>
</organism>
<comment type="caution">
    <text evidence="2">The sequence shown here is derived from an EMBL/GenBank/DDBJ whole genome shotgun (WGS) entry which is preliminary data.</text>
</comment>
<dbReference type="PANTHER" id="PTHR31901:SF9">
    <property type="entry name" value="GH3 DOMAIN-CONTAINING PROTEIN"/>
    <property type="match status" value="1"/>
</dbReference>
<dbReference type="Pfam" id="PF03321">
    <property type="entry name" value="GH3"/>
    <property type="match status" value="1"/>
</dbReference>
<dbReference type="PANTHER" id="PTHR31901">
    <property type="entry name" value="GH3 DOMAIN-CONTAINING PROTEIN"/>
    <property type="match status" value="1"/>
</dbReference>